<evidence type="ECO:0000313" key="2">
    <source>
        <dbReference type="EMBL" id="KAF7987299.1"/>
    </source>
</evidence>
<dbReference type="GO" id="GO:0007249">
    <property type="term" value="P:canonical NF-kappaB signal transduction"/>
    <property type="evidence" value="ECO:0007669"/>
    <property type="project" value="TreeGrafter"/>
</dbReference>
<dbReference type="PROSITE" id="PS50254">
    <property type="entry name" value="REL_2"/>
    <property type="match status" value="1"/>
</dbReference>
<dbReference type="GO" id="GO:0045944">
    <property type="term" value="P:positive regulation of transcription by RNA polymerase II"/>
    <property type="evidence" value="ECO:0007669"/>
    <property type="project" value="TreeGrafter"/>
</dbReference>
<dbReference type="Gene3D" id="2.60.40.340">
    <property type="entry name" value="Rel homology domain (RHD), DNA-binding domain"/>
    <property type="match status" value="1"/>
</dbReference>
<dbReference type="EMBL" id="JACMRX010000006">
    <property type="protein sequence ID" value="KAF7987299.1"/>
    <property type="molecule type" value="Genomic_DNA"/>
</dbReference>
<evidence type="ECO:0000259" key="1">
    <source>
        <dbReference type="PROSITE" id="PS50254"/>
    </source>
</evidence>
<sequence length="522" mass="60380">MNNKKPFISIMEQPTSSMKFRYRCERRNNVIYGMNSTTATKTYPTIIINNCNGYQNGVLYISCVSEKETGGKYHMHPHKILKKDSAENCIGFRILKFTMNDNDNNFIFIECKNLCIEYTKKHDVEKVLESYERLKFDPFKAGFEHKDLSSKSIDPSSVRICFQAILTNTDEKKSIVLDPVVSTVIKNYVGKYKLKIYRLSRHSALATGGTELTLLCNKVSKNIRVLFYQKDNDDNIIWQRYAYIIDVYRQVAITIKTPEYNGLQFGIIKVFIQLVRKTDGVTSEPHKFELISNNLPCYKNKKPFLKGKLEFFEKLGLFKKLLQNKKNSRLCGENNFGAIDLSITSKSHPRAVSLVSAASTQHGSNNRTNLKENETVTSGFYKVPSPNYGQHQLRHQQFVQQRQYGQLNFPSHHQQIINHHNLRMIQQNKNYTAQNVGEHNQQEFVQTNLSNKDENTETADELKKIMKFLVNEIKNDDFVQPNTHNYNVEQATQSTSSCRPSTSRVDTYYLNFLKFLAAIKIL</sequence>
<dbReference type="InterPro" id="IPR013783">
    <property type="entry name" value="Ig-like_fold"/>
</dbReference>
<dbReference type="AlphaFoldDB" id="A0A835CJW8"/>
<dbReference type="GO" id="GO:0033554">
    <property type="term" value="P:cellular response to stress"/>
    <property type="evidence" value="ECO:0007669"/>
    <property type="project" value="TreeGrafter"/>
</dbReference>
<dbReference type="GO" id="GO:0000978">
    <property type="term" value="F:RNA polymerase II cis-regulatory region sequence-specific DNA binding"/>
    <property type="evidence" value="ECO:0007669"/>
    <property type="project" value="TreeGrafter"/>
</dbReference>
<dbReference type="GO" id="GO:0005634">
    <property type="term" value="C:nucleus"/>
    <property type="evidence" value="ECO:0007669"/>
    <property type="project" value="TreeGrafter"/>
</dbReference>
<dbReference type="InterPro" id="IPR011539">
    <property type="entry name" value="RHD_DNA_bind_dom"/>
</dbReference>
<dbReference type="PRINTS" id="PR00057">
    <property type="entry name" value="NFKBTNSCPFCT"/>
</dbReference>
<dbReference type="InterPro" id="IPR037059">
    <property type="entry name" value="RHD_DNA_bind_dom_sf"/>
</dbReference>
<dbReference type="GO" id="GO:0045087">
    <property type="term" value="P:innate immune response"/>
    <property type="evidence" value="ECO:0007669"/>
    <property type="project" value="TreeGrafter"/>
</dbReference>
<name>A0A835CJW8_APHGI</name>
<dbReference type="GO" id="GO:0005737">
    <property type="term" value="C:cytoplasm"/>
    <property type="evidence" value="ECO:0007669"/>
    <property type="project" value="InterPro"/>
</dbReference>
<dbReference type="PANTHER" id="PTHR24169">
    <property type="entry name" value="NUCLEAR FACTOR NF-KAPPA-B PROTEIN"/>
    <property type="match status" value="1"/>
</dbReference>
<organism evidence="2 3">
    <name type="scientific">Aphidius gifuensis</name>
    <name type="common">Parasitoid wasp</name>
    <dbReference type="NCBI Taxonomy" id="684658"/>
    <lineage>
        <taxon>Eukaryota</taxon>
        <taxon>Metazoa</taxon>
        <taxon>Ecdysozoa</taxon>
        <taxon>Arthropoda</taxon>
        <taxon>Hexapoda</taxon>
        <taxon>Insecta</taxon>
        <taxon>Pterygota</taxon>
        <taxon>Neoptera</taxon>
        <taxon>Endopterygota</taxon>
        <taxon>Hymenoptera</taxon>
        <taxon>Apocrita</taxon>
        <taxon>Ichneumonoidea</taxon>
        <taxon>Braconidae</taxon>
        <taxon>Aphidiinae</taxon>
        <taxon>Aphidius</taxon>
    </lineage>
</organism>
<comment type="caution">
    <text evidence="2">The sequence shown here is derived from an EMBL/GenBank/DDBJ whole genome shotgun (WGS) entry which is preliminary data.</text>
</comment>
<dbReference type="OrthoDB" id="7881762at2759"/>
<dbReference type="GO" id="GO:0000981">
    <property type="term" value="F:DNA-binding transcription factor activity, RNA polymerase II-specific"/>
    <property type="evidence" value="ECO:0007669"/>
    <property type="project" value="TreeGrafter"/>
</dbReference>
<dbReference type="InterPro" id="IPR000451">
    <property type="entry name" value="NFkB/Dor"/>
</dbReference>
<dbReference type="Proteomes" id="UP000639338">
    <property type="component" value="Unassembled WGS sequence"/>
</dbReference>
<accession>A0A835CJW8</accession>
<evidence type="ECO:0000313" key="3">
    <source>
        <dbReference type="Proteomes" id="UP000639338"/>
    </source>
</evidence>
<dbReference type="Gene3D" id="2.60.40.10">
    <property type="entry name" value="Immunoglobulins"/>
    <property type="match status" value="1"/>
</dbReference>
<dbReference type="InterPro" id="IPR014756">
    <property type="entry name" value="Ig_E-set"/>
</dbReference>
<dbReference type="PANTHER" id="PTHR24169:SF25">
    <property type="entry name" value="DORSAL-RELATED IMMUNITY FACTOR DIF-RELATED"/>
    <property type="match status" value="1"/>
</dbReference>
<protein>
    <recommendedName>
        <fullName evidence="1">RHD domain-containing protein</fullName>
    </recommendedName>
</protein>
<dbReference type="SUPFAM" id="SSF49417">
    <property type="entry name" value="p53-like transcription factors"/>
    <property type="match status" value="1"/>
</dbReference>
<reference evidence="2 3" key="1">
    <citation type="submission" date="2020-08" db="EMBL/GenBank/DDBJ databases">
        <title>Aphidius gifuensis genome sequencing and assembly.</title>
        <authorList>
            <person name="Du Z."/>
        </authorList>
    </citation>
    <scope>NUCLEOTIDE SEQUENCE [LARGE SCALE GENOMIC DNA]</scope>
    <source>
        <strain evidence="2">YNYX2018</strain>
        <tissue evidence="2">Adults</tissue>
    </source>
</reference>
<gene>
    <name evidence="2" type="ORF">HCN44_003061</name>
</gene>
<dbReference type="InterPro" id="IPR032397">
    <property type="entry name" value="RHD_dimer"/>
</dbReference>
<feature type="domain" description="RHD" evidence="1">
    <location>
        <begin position="3"/>
        <end position="187"/>
    </location>
</feature>
<dbReference type="GO" id="GO:0038061">
    <property type="term" value="P:non-canonical NF-kappaB signal transduction"/>
    <property type="evidence" value="ECO:0007669"/>
    <property type="project" value="TreeGrafter"/>
</dbReference>
<keyword evidence="3" id="KW-1185">Reference proteome</keyword>
<proteinExistence type="predicted"/>
<dbReference type="Pfam" id="PF16179">
    <property type="entry name" value="RHD_dimer"/>
    <property type="match status" value="1"/>
</dbReference>
<dbReference type="SUPFAM" id="SSF81296">
    <property type="entry name" value="E set domains"/>
    <property type="match status" value="1"/>
</dbReference>
<dbReference type="Pfam" id="PF00554">
    <property type="entry name" value="RHD_DNA_bind"/>
    <property type="match status" value="1"/>
</dbReference>
<dbReference type="InterPro" id="IPR008967">
    <property type="entry name" value="p53-like_TF_DNA-bd_sf"/>
</dbReference>
<dbReference type="GO" id="GO:0034097">
    <property type="term" value="P:response to cytokine"/>
    <property type="evidence" value="ECO:0007669"/>
    <property type="project" value="TreeGrafter"/>
</dbReference>